<dbReference type="InterPro" id="IPR025558">
    <property type="entry name" value="DUF4283"/>
</dbReference>
<comment type="caution">
    <text evidence="3">The sequence shown here is derived from an EMBL/GenBank/DDBJ whole genome shotgun (WGS) entry which is preliminary data.</text>
</comment>
<gene>
    <name evidence="3" type="ORF">Tsubulata_024875</name>
</gene>
<proteinExistence type="predicted"/>
<keyword evidence="4" id="KW-1185">Reference proteome</keyword>
<organism evidence="3 4">
    <name type="scientific">Turnera subulata</name>
    <dbReference type="NCBI Taxonomy" id="218843"/>
    <lineage>
        <taxon>Eukaryota</taxon>
        <taxon>Viridiplantae</taxon>
        <taxon>Streptophyta</taxon>
        <taxon>Embryophyta</taxon>
        <taxon>Tracheophyta</taxon>
        <taxon>Spermatophyta</taxon>
        <taxon>Magnoliopsida</taxon>
        <taxon>eudicotyledons</taxon>
        <taxon>Gunneridae</taxon>
        <taxon>Pentapetalae</taxon>
        <taxon>rosids</taxon>
        <taxon>fabids</taxon>
        <taxon>Malpighiales</taxon>
        <taxon>Passifloraceae</taxon>
        <taxon>Turnera</taxon>
    </lineage>
</organism>
<dbReference type="PANTHER" id="PTHR31286:SF178">
    <property type="entry name" value="DUF4283 DOMAIN-CONTAINING PROTEIN"/>
    <property type="match status" value="1"/>
</dbReference>
<feature type="compositionally biased region" description="Basic and acidic residues" evidence="1">
    <location>
        <begin position="228"/>
        <end position="243"/>
    </location>
</feature>
<evidence type="ECO:0000313" key="4">
    <source>
        <dbReference type="Proteomes" id="UP001141552"/>
    </source>
</evidence>
<dbReference type="Proteomes" id="UP001141552">
    <property type="component" value="Unassembled WGS sequence"/>
</dbReference>
<dbReference type="AlphaFoldDB" id="A0A9Q0J988"/>
<evidence type="ECO:0000313" key="3">
    <source>
        <dbReference type="EMBL" id="KAJ4832320.1"/>
    </source>
</evidence>
<sequence length="243" mass="27969">MYALKSAMSKAWGLRKHLDVKEIERNVFLFTFEDVNERLRAMVDGPWNFNGNHLVLKEWLSNQRIQDVDFSKSEFWVQVHGPVPEQMSLLNARDIGDFIGRYVMADDLAGDGLVCFRLYMRIRALVPVEEPLKKGFMNEREDGSIMEVEFRITPPPPAHTRGLKTWGVEEEMRGKLEGVWMRAREAVARQKGEWRARGVTYNSEDEEISVGIAPSTVSQRGSEEETEGRDQGVCRDCMKGERE</sequence>
<protein>
    <recommendedName>
        <fullName evidence="2">DUF4283 domain-containing protein</fullName>
    </recommendedName>
</protein>
<dbReference type="InterPro" id="IPR040256">
    <property type="entry name" value="At4g02000-like"/>
</dbReference>
<reference evidence="3" key="2">
    <citation type="journal article" date="2023" name="Plants (Basel)">
        <title>Annotation of the Turnera subulata (Passifloraceae) Draft Genome Reveals the S-Locus Evolved after the Divergence of Turneroideae from Passifloroideae in a Stepwise Manner.</title>
        <authorList>
            <person name="Henning P.M."/>
            <person name="Roalson E.H."/>
            <person name="Mir W."/>
            <person name="McCubbin A.G."/>
            <person name="Shore J.S."/>
        </authorList>
    </citation>
    <scope>NUCLEOTIDE SEQUENCE</scope>
    <source>
        <strain evidence="3">F60SS</strain>
    </source>
</reference>
<dbReference type="Pfam" id="PF14111">
    <property type="entry name" value="DUF4283"/>
    <property type="match status" value="1"/>
</dbReference>
<dbReference type="OrthoDB" id="1542109at2759"/>
<dbReference type="PANTHER" id="PTHR31286">
    <property type="entry name" value="GLYCINE-RICH CELL WALL STRUCTURAL PROTEIN 1.8-LIKE"/>
    <property type="match status" value="1"/>
</dbReference>
<feature type="region of interest" description="Disordered" evidence="1">
    <location>
        <begin position="210"/>
        <end position="243"/>
    </location>
</feature>
<dbReference type="EMBL" id="JAKUCV010005157">
    <property type="protein sequence ID" value="KAJ4832320.1"/>
    <property type="molecule type" value="Genomic_DNA"/>
</dbReference>
<evidence type="ECO:0000256" key="1">
    <source>
        <dbReference type="SAM" id="MobiDB-lite"/>
    </source>
</evidence>
<feature type="domain" description="DUF4283" evidence="2">
    <location>
        <begin position="3"/>
        <end position="62"/>
    </location>
</feature>
<evidence type="ECO:0000259" key="2">
    <source>
        <dbReference type="Pfam" id="PF14111"/>
    </source>
</evidence>
<name>A0A9Q0J988_9ROSI</name>
<accession>A0A9Q0J988</accession>
<reference evidence="3" key="1">
    <citation type="submission" date="2022-02" db="EMBL/GenBank/DDBJ databases">
        <authorList>
            <person name="Henning P.M."/>
            <person name="McCubbin A.G."/>
            <person name="Shore J.S."/>
        </authorList>
    </citation>
    <scope>NUCLEOTIDE SEQUENCE</scope>
    <source>
        <strain evidence="3">F60SS</strain>
        <tissue evidence="3">Leaves</tissue>
    </source>
</reference>